<dbReference type="KEGG" id="ssp:SSP1337"/>
<keyword evidence="3" id="KW-1185">Reference proteome</keyword>
<feature type="transmembrane region" description="Helical" evidence="1">
    <location>
        <begin position="42"/>
        <end position="64"/>
    </location>
</feature>
<keyword evidence="1" id="KW-0812">Transmembrane</keyword>
<evidence type="ECO:0000313" key="2">
    <source>
        <dbReference type="EMBL" id="BAE18482.1"/>
    </source>
</evidence>
<evidence type="ECO:0000313" key="3">
    <source>
        <dbReference type="Proteomes" id="UP000006371"/>
    </source>
</evidence>
<feature type="transmembrane region" description="Helical" evidence="1">
    <location>
        <begin position="16"/>
        <end position="36"/>
    </location>
</feature>
<feature type="transmembrane region" description="Helical" evidence="1">
    <location>
        <begin position="85"/>
        <end position="110"/>
    </location>
</feature>
<feature type="transmembrane region" description="Helical" evidence="1">
    <location>
        <begin position="154"/>
        <end position="172"/>
    </location>
</feature>
<sequence length="234" mass="27653">MLLTFLKYENIKFIKSFQFIAPIFLYLIWVVGIYIYTDIPILSSYGSTSVGLYIISTWLTITNFKTDSINERYVFYIQLSSKLKYLIFKMTYIFLIVFTLNIISLFYPILLGNFDKSMTLNLFFIGLIIHILMGGFGILLGTYITNTNIIFKPYWWLITVFFIIVSLIKIIIVNNLPFTKWILWILPPINNLLSYLTEDSIQIYDLNFLVLVLISFAYQFIAFCPLIYLYKKKY</sequence>
<evidence type="ECO:0000256" key="1">
    <source>
        <dbReference type="SAM" id="Phobius"/>
    </source>
</evidence>
<name>Q49XL5_STAS1</name>
<dbReference type="AlphaFoldDB" id="Q49XL5"/>
<accession>Q49XL5</accession>
<keyword evidence="1" id="KW-1133">Transmembrane helix</keyword>
<dbReference type="eggNOG" id="ENOG5030V3C">
    <property type="taxonomic scope" value="Bacteria"/>
</dbReference>
<dbReference type="PATRIC" id="fig|342451.11.peg.1341"/>
<feature type="transmembrane region" description="Helical" evidence="1">
    <location>
        <begin position="208"/>
        <end position="230"/>
    </location>
</feature>
<dbReference type="OrthoDB" id="1936187at2"/>
<keyword evidence="1" id="KW-0472">Membrane</keyword>
<protein>
    <submittedName>
        <fullName evidence="2">Putative ABC transporter permease protein</fullName>
    </submittedName>
</protein>
<proteinExistence type="predicted"/>
<dbReference type="Proteomes" id="UP000006371">
    <property type="component" value="Chromosome"/>
</dbReference>
<feature type="transmembrane region" description="Helical" evidence="1">
    <location>
        <begin position="122"/>
        <end position="142"/>
    </location>
</feature>
<dbReference type="HOGENOM" id="CLU_099775_1_0_9"/>
<reference evidence="2 3" key="1">
    <citation type="journal article" date="2005" name="Proc. Natl. Acad. Sci. U.S.A.">
        <title>Whole genome sequence of Staphylococcus saprophyticus reveals the pathogenesis of uncomplicated urinary tract infection.</title>
        <authorList>
            <person name="Kuroda M."/>
            <person name="Yamashita A."/>
            <person name="Hirakawa H."/>
            <person name="Kumano M."/>
            <person name="Morikawa K."/>
            <person name="Higashide M."/>
            <person name="Maruyama A."/>
            <person name="Inose Y."/>
            <person name="Matoba K."/>
            <person name="Toh H."/>
            <person name="Kuhara S."/>
            <person name="Hattori M."/>
            <person name="Ohta T."/>
        </authorList>
    </citation>
    <scope>NUCLEOTIDE SEQUENCE [LARGE SCALE GENOMIC DNA]</scope>
    <source>
        <strain evidence="3">ATCC 15305 / DSM 20229 / NCIMB 8711 / NCTC 7292 / S-41</strain>
    </source>
</reference>
<gene>
    <name evidence="2" type="ordered locus">SSP1337</name>
</gene>
<organism evidence="2 3">
    <name type="scientific">Staphylococcus saprophyticus subsp. saprophyticus (strain ATCC 15305 / DSM 20229 / NCIMB 8711 / NCTC 7292 / S-41)</name>
    <dbReference type="NCBI Taxonomy" id="342451"/>
    <lineage>
        <taxon>Bacteria</taxon>
        <taxon>Bacillati</taxon>
        <taxon>Bacillota</taxon>
        <taxon>Bacilli</taxon>
        <taxon>Bacillales</taxon>
        <taxon>Staphylococcaceae</taxon>
        <taxon>Staphylococcus</taxon>
    </lineage>
</organism>
<dbReference type="EMBL" id="AP008934">
    <property type="protein sequence ID" value="BAE18482.1"/>
    <property type="molecule type" value="Genomic_DNA"/>
</dbReference>